<dbReference type="EMBL" id="LZZM01000234">
    <property type="protein sequence ID" value="OOM71093.1"/>
    <property type="molecule type" value="Genomic_DNA"/>
</dbReference>
<organism evidence="1 2">
    <name type="scientific">Clostridium puniceum</name>
    <dbReference type="NCBI Taxonomy" id="29367"/>
    <lineage>
        <taxon>Bacteria</taxon>
        <taxon>Bacillati</taxon>
        <taxon>Bacillota</taxon>
        <taxon>Clostridia</taxon>
        <taxon>Eubacteriales</taxon>
        <taxon>Clostridiaceae</taxon>
        <taxon>Clostridium</taxon>
    </lineage>
</organism>
<protein>
    <submittedName>
        <fullName evidence="1">Uncharacterized protein</fullName>
    </submittedName>
</protein>
<dbReference type="OrthoDB" id="1937359at2"/>
<gene>
    <name evidence="1" type="ORF">CLPUN_50850</name>
</gene>
<reference evidence="1 2" key="1">
    <citation type="submission" date="2016-05" db="EMBL/GenBank/DDBJ databases">
        <title>Microbial solvent formation.</title>
        <authorList>
            <person name="Poehlein A."/>
            <person name="Montoya Solano J.D."/>
            <person name="Flitsch S."/>
            <person name="Krabben P."/>
            <person name="Duerre P."/>
            <person name="Daniel R."/>
        </authorList>
    </citation>
    <scope>NUCLEOTIDE SEQUENCE [LARGE SCALE GENOMIC DNA]</scope>
    <source>
        <strain evidence="1 2">DSM 2619</strain>
    </source>
</reference>
<proteinExistence type="predicted"/>
<dbReference type="STRING" id="29367.CLPUN_50850"/>
<evidence type="ECO:0000313" key="2">
    <source>
        <dbReference type="Proteomes" id="UP000190890"/>
    </source>
</evidence>
<dbReference type="RefSeq" id="WP_077849974.1">
    <property type="nucleotide sequence ID" value="NZ_LZZM01000234.1"/>
</dbReference>
<name>A0A1S8T0A4_9CLOT</name>
<dbReference type="AlphaFoldDB" id="A0A1S8T0A4"/>
<accession>A0A1S8T0A4</accession>
<keyword evidence="2" id="KW-1185">Reference proteome</keyword>
<dbReference type="Proteomes" id="UP000190890">
    <property type="component" value="Unassembled WGS sequence"/>
</dbReference>
<evidence type="ECO:0000313" key="1">
    <source>
        <dbReference type="EMBL" id="OOM71093.1"/>
    </source>
</evidence>
<sequence length="60" mass="6814">MTKLQELLGKILKSRIEREIEDGILETDKANLCETLDIFMASKKITSEQYKELAELATIG</sequence>
<comment type="caution">
    <text evidence="1">The sequence shown here is derived from an EMBL/GenBank/DDBJ whole genome shotgun (WGS) entry which is preliminary data.</text>
</comment>